<organism evidence="2">
    <name type="scientific">viral metagenome</name>
    <dbReference type="NCBI Taxonomy" id="1070528"/>
    <lineage>
        <taxon>unclassified sequences</taxon>
        <taxon>metagenomes</taxon>
        <taxon>organismal metagenomes</taxon>
    </lineage>
</organism>
<dbReference type="AlphaFoldDB" id="A0A6C0LGL0"/>
<keyword evidence="1" id="KW-0812">Transmembrane</keyword>
<evidence type="ECO:0000256" key="1">
    <source>
        <dbReference type="SAM" id="Phobius"/>
    </source>
</evidence>
<name>A0A6C0LGL0_9ZZZZ</name>
<feature type="transmembrane region" description="Helical" evidence="1">
    <location>
        <begin position="212"/>
        <end position="232"/>
    </location>
</feature>
<feature type="transmembrane region" description="Helical" evidence="1">
    <location>
        <begin position="299"/>
        <end position="318"/>
    </location>
</feature>
<dbReference type="EMBL" id="MN740493">
    <property type="protein sequence ID" value="QHU29693.1"/>
    <property type="molecule type" value="Genomic_DNA"/>
</dbReference>
<sequence>MAELLYGFRDLANIRNPNVPVFNLGSLIIPDSFVRQFNSKRYNFYVKFVNGLKDPDTLTKFLYTLRDARVYHADLQEKIAKISKGLSVLSQTDRKKVVENLKLLIDNNKYNKLFDVIQNYKKTGGKDYYIDKPVAPMRTFLNQVHEVAPLLASTPKTNIEDIIKENGSAPTTDNRPIPAIDINKLRSVYEGFKSVPSISPERVEINLIDRGVFIGVTLAIRLITLSLINWCLNANLINNFRYAFIFYCVIYILFFIFIVALVNVIYYYPIIELFTNISLISIPNMLYYFYIHINGFNRLIFHIFIICILMTIPFILSMDKKLAEQPDLNISFDYSLKNDIYNSISNFSFVIWCLTSVIALKF</sequence>
<reference evidence="2" key="1">
    <citation type="journal article" date="2020" name="Nature">
        <title>Giant virus diversity and host interactions through global metagenomics.</title>
        <authorList>
            <person name="Schulz F."/>
            <person name="Roux S."/>
            <person name="Paez-Espino D."/>
            <person name="Jungbluth S."/>
            <person name="Walsh D.A."/>
            <person name="Denef V.J."/>
            <person name="McMahon K.D."/>
            <person name="Konstantinidis K.T."/>
            <person name="Eloe-Fadrosh E.A."/>
            <person name="Kyrpides N.C."/>
            <person name="Woyke T."/>
        </authorList>
    </citation>
    <scope>NUCLEOTIDE SEQUENCE</scope>
    <source>
        <strain evidence="2">GVMAG-M-3300027804-48</strain>
    </source>
</reference>
<feature type="transmembrane region" description="Helical" evidence="1">
    <location>
        <begin position="340"/>
        <end position="360"/>
    </location>
</feature>
<proteinExistence type="predicted"/>
<evidence type="ECO:0000313" key="2">
    <source>
        <dbReference type="EMBL" id="QHU29693.1"/>
    </source>
</evidence>
<keyword evidence="1" id="KW-1133">Transmembrane helix</keyword>
<feature type="transmembrane region" description="Helical" evidence="1">
    <location>
        <begin position="273"/>
        <end position="290"/>
    </location>
</feature>
<feature type="transmembrane region" description="Helical" evidence="1">
    <location>
        <begin position="244"/>
        <end position="267"/>
    </location>
</feature>
<keyword evidence="1" id="KW-0472">Membrane</keyword>
<protein>
    <submittedName>
        <fullName evidence="2">Uncharacterized protein</fullName>
    </submittedName>
</protein>
<accession>A0A6C0LGL0</accession>